<dbReference type="InterPro" id="IPR029055">
    <property type="entry name" value="Ntn_hydrolases_N"/>
</dbReference>
<dbReference type="InterPro" id="IPR001353">
    <property type="entry name" value="Proteasome_sua/b"/>
</dbReference>
<dbReference type="Gene3D" id="3.60.20.10">
    <property type="entry name" value="Glutamine Phosphoribosylpyrophosphate, subunit 1, domain 1"/>
    <property type="match status" value="1"/>
</dbReference>
<dbReference type="Pfam" id="PF00227">
    <property type="entry name" value="Proteasome"/>
    <property type="match status" value="1"/>
</dbReference>
<comment type="subcellular location">
    <subcellularLocation>
        <location evidence="1">Nucleus</location>
    </subcellularLocation>
</comment>
<keyword evidence="3 4" id="KW-0647">Proteasome</keyword>
<evidence type="ECO:0000256" key="3">
    <source>
        <dbReference type="ARBA" id="ARBA00022942"/>
    </source>
</evidence>
<protein>
    <submittedName>
        <fullName evidence="4">Proteasome subunit beta type-6</fullName>
    </submittedName>
</protein>
<dbReference type="EMBL" id="SBIQ01000142">
    <property type="protein sequence ID" value="KAF7683014.1"/>
    <property type="molecule type" value="Genomic_DNA"/>
</dbReference>
<accession>A0ABQ7HXY0</accession>
<proteinExistence type="predicted"/>
<sequence>MKTTNLKMNKEVSSSFNPYSDNSGTSLAFKQANYILVASDTRHSSEMGINSRETSKIYKLGNFVLSTSGFHADGYDIYIKMMYELRNYESTNGKEMDIHSAARLLSITLYSKRFFPYYSYCCLSGFDGDTPVLYSYDPVGSYQSVDCRCTGSGAPMIQPLLDSIISKKNWENCTVGPLEHEGAIQLVKKAFVAASERDVKTGDHLEIYLITKDECTREIYNLRFD</sequence>
<organism evidence="4 5">
    <name type="scientific">Astathelohania contejeani</name>
    <dbReference type="NCBI Taxonomy" id="164912"/>
    <lineage>
        <taxon>Eukaryota</taxon>
        <taxon>Fungi</taxon>
        <taxon>Fungi incertae sedis</taxon>
        <taxon>Microsporidia</taxon>
        <taxon>Astathelohaniidae</taxon>
        <taxon>Astathelohania</taxon>
    </lineage>
</organism>
<gene>
    <name evidence="4" type="primary">PRE7</name>
    <name evidence="4" type="ORF">TCON_1776</name>
</gene>
<dbReference type="PANTHER" id="PTHR32194">
    <property type="entry name" value="METALLOPROTEASE TLDD"/>
    <property type="match status" value="1"/>
</dbReference>
<dbReference type="SUPFAM" id="SSF56235">
    <property type="entry name" value="N-terminal nucleophile aminohydrolases (Ntn hydrolases)"/>
    <property type="match status" value="1"/>
</dbReference>
<evidence type="ECO:0000313" key="4">
    <source>
        <dbReference type="EMBL" id="KAF7683014.1"/>
    </source>
</evidence>
<dbReference type="GO" id="GO:0000502">
    <property type="term" value="C:proteasome complex"/>
    <property type="evidence" value="ECO:0007669"/>
    <property type="project" value="UniProtKB-KW"/>
</dbReference>
<name>A0ABQ7HXY0_9MICR</name>
<evidence type="ECO:0000256" key="2">
    <source>
        <dbReference type="ARBA" id="ARBA00022490"/>
    </source>
</evidence>
<keyword evidence="2" id="KW-0963">Cytoplasm</keyword>
<reference evidence="4 5" key="1">
    <citation type="submission" date="2019-01" db="EMBL/GenBank/DDBJ databases">
        <title>Genomes sequencing and comparative genomics of infectious freshwater microsporidia, Cucumispora dikerogammari and Thelohania contejeani.</title>
        <authorList>
            <person name="Cormier A."/>
            <person name="Giraud I."/>
            <person name="Wattier R."/>
            <person name="Teixeira M."/>
            <person name="Grandjean F."/>
            <person name="Rigaud T."/>
            <person name="Cordaux R."/>
        </authorList>
    </citation>
    <scope>NUCLEOTIDE SEQUENCE [LARGE SCALE GENOMIC DNA]</scope>
    <source>
        <strain evidence="4">T1</strain>
        <tissue evidence="4">Spores</tissue>
    </source>
</reference>
<keyword evidence="5" id="KW-1185">Reference proteome</keyword>
<dbReference type="PROSITE" id="PS51476">
    <property type="entry name" value="PROTEASOME_BETA_2"/>
    <property type="match status" value="1"/>
</dbReference>
<dbReference type="InterPro" id="IPR023333">
    <property type="entry name" value="Proteasome_suB-type"/>
</dbReference>
<dbReference type="Proteomes" id="UP001516464">
    <property type="component" value="Unassembled WGS sequence"/>
</dbReference>
<evidence type="ECO:0000256" key="1">
    <source>
        <dbReference type="ARBA" id="ARBA00004123"/>
    </source>
</evidence>
<dbReference type="PANTHER" id="PTHR32194:SF2">
    <property type="entry name" value="PROTEASOME SUBUNIT BETA TYPE-1"/>
    <property type="match status" value="1"/>
</dbReference>
<evidence type="ECO:0000313" key="5">
    <source>
        <dbReference type="Proteomes" id="UP001516464"/>
    </source>
</evidence>
<comment type="caution">
    <text evidence="4">The sequence shown here is derived from an EMBL/GenBank/DDBJ whole genome shotgun (WGS) entry which is preliminary data.</text>
</comment>